<dbReference type="Proteomes" id="UP000290288">
    <property type="component" value="Unassembled WGS sequence"/>
</dbReference>
<dbReference type="PROSITE" id="PS50158">
    <property type="entry name" value="ZF_CCHC"/>
    <property type="match status" value="1"/>
</dbReference>
<gene>
    <name evidence="3" type="ORF">EST38_g1489</name>
</gene>
<dbReference type="InterPro" id="IPR001878">
    <property type="entry name" value="Znf_CCHC"/>
</dbReference>
<accession>A0A4Q2DWY5</accession>
<sequence length="248" mass="27860">MVDIAAVGLFGAVANAEEDAEYSRRVTSCGLTDRMDSDGLKDLKVKQESMMEDMAKVFMMLDQVSKSVKHLTTQFDTFSTTVKAVSTGAPVGVPNRYPIQVGQRLGMYARPPGATFNCWYCGQPAHPISQCPQIKIDIEKGRITQRGSTIYCKETMLTRESLDNSTMKDRVEKMWKAPLQAELNMLEEYHSAEDEAFKVLYQHQGELVIHLVLHQSLDQMRRDQQSFLNKLVNQLKPAQQGVAPVAEV</sequence>
<evidence type="ECO:0000259" key="2">
    <source>
        <dbReference type="PROSITE" id="PS50158"/>
    </source>
</evidence>
<keyword evidence="1" id="KW-0479">Metal-binding</keyword>
<comment type="caution">
    <text evidence="3">The sequence shown here is derived from an EMBL/GenBank/DDBJ whole genome shotgun (WGS) entry which is preliminary data.</text>
</comment>
<dbReference type="AlphaFoldDB" id="A0A4Q2DWY5"/>
<dbReference type="EMBL" id="SDEE01000020">
    <property type="protein sequence ID" value="RXW24371.1"/>
    <property type="molecule type" value="Genomic_DNA"/>
</dbReference>
<keyword evidence="1" id="KW-0862">Zinc</keyword>
<dbReference type="GO" id="GO:0008270">
    <property type="term" value="F:zinc ion binding"/>
    <property type="evidence" value="ECO:0007669"/>
    <property type="project" value="UniProtKB-KW"/>
</dbReference>
<organism evidence="3 4">
    <name type="scientific">Candolleomyces aberdarensis</name>
    <dbReference type="NCBI Taxonomy" id="2316362"/>
    <lineage>
        <taxon>Eukaryota</taxon>
        <taxon>Fungi</taxon>
        <taxon>Dikarya</taxon>
        <taxon>Basidiomycota</taxon>
        <taxon>Agaricomycotina</taxon>
        <taxon>Agaricomycetes</taxon>
        <taxon>Agaricomycetidae</taxon>
        <taxon>Agaricales</taxon>
        <taxon>Agaricineae</taxon>
        <taxon>Psathyrellaceae</taxon>
        <taxon>Candolleomyces</taxon>
    </lineage>
</organism>
<keyword evidence="1" id="KW-0863">Zinc-finger</keyword>
<evidence type="ECO:0000313" key="3">
    <source>
        <dbReference type="EMBL" id="RXW24371.1"/>
    </source>
</evidence>
<protein>
    <recommendedName>
        <fullName evidence="2">CCHC-type domain-containing protein</fullName>
    </recommendedName>
</protein>
<dbReference type="OrthoDB" id="3123022at2759"/>
<name>A0A4Q2DWY5_9AGAR</name>
<proteinExistence type="predicted"/>
<reference evidence="3 4" key="1">
    <citation type="submission" date="2019-01" db="EMBL/GenBank/DDBJ databases">
        <title>Draft genome sequence of Psathyrella aberdarensis IHI B618.</title>
        <authorList>
            <person name="Buettner E."/>
            <person name="Kellner H."/>
        </authorList>
    </citation>
    <scope>NUCLEOTIDE SEQUENCE [LARGE SCALE GENOMIC DNA]</scope>
    <source>
        <strain evidence="3 4">IHI B618</strain>
    </source>
</reference>
<evidence type="ECO:0000256" key="1">
    <source>
        <dbReference type="PROSITE-ProRule" id="PRU00047"/>
    </source>
</evidence>
<evidence type="ECO:0000313" key="4">
    <source>
        <dbReference type="Proteomes" id="UP000290288"/>
    </source>
</evidence>
<dbReference type="GO" id="GO:0003676">
    <property type="term" value="F:nucleic acid binding"/>
    <property type="evidence" value="ECO:0007669"/>
    <property type="project" value="InterPro"/>
</dbReference>
<feature type="domain" description="CCHC-type" evidence="2">
    <location>
        <begin position="118"/>
        <end position="133"/>
    </location>
</feature>
<keyword evidence="4" id="KW-1185">Reference proteome</keyword>